<name>A0ABW2KIF3_9ACTN</name>
<feature type="domain" description="DUF4232" evidence="1">
    <location>
        <begin position="28"/>
        <end position="163"/>
    </location>
</feature>
<sequence>MASALTMAAPAAFADDTSAVGTMSVADCTAADVRVVELNREGAAGNVYIDLLIVKLPPQNPYADEACVMYGELAQMYWGDDQGDRIGGTAEQDGDAVTPFGLFPGDEARVTITRPNPENFNAAECEPTEVGGAYLSFVNDDETVYVPTDGRDRVCANPDLGAPRISAITPAGA</sequence>
<comment type="caution">
    <text evidence="2">The sequence shown here is derived from an EMBL/GenBank/DDBJ whole genome shotgun (WGS) entry which is preliminary data.</text>
</comment>
<accession>A0ABW2KIF3</accession>
<gene>
    <name evidence="2" type="ORF">ACFQRF_14250</name>
</gene>
<proteinExistence type="predicted"/>
<reference evidence="3" key="1">
    <citation type="journal article" date="2019" name="Int. J. Syst. Evol. Microbiol.">
        <title>The Global Catalogue of Microorganisms (GCM) 10K type strain sequencing project: providing services to taxonomists for standard genome sequencing and annotation.</title>
        <authorList>
            <consortium name="The Broad Institute Genomics Platform"/>
            <consortium name="The Broad Institute Genome Sequencing Center for Infectious Disease"/>
            <person name="Wu L."/>
            <person name="Ma J."/>
        </authorList>
    </citation>
    <scope>NUCLEOTIDE SEQUENCE [LARGE SCALE GENOMIC DNA]</scope>
    <source>
        <strain evidence="3">CGMCC 4.7382</strain>
    </source>
</reference>
<dbReference type="EMBL" id="JBHTBH010000006">
    <property type="protein sequence ID" value="MFC7328907.1"/>
    <property type="molecule type" value="Genomic_DNA"/>
</dbReference>
<evidence type="ECO:0000259" key="1">
    <source>
        <dbReference type="Pfam" id="PF14016"/>
    </source>
</evidence>
<protein>
    <submittedName>
        <fullName evidence="2">DUF4232 domain-containing protein</fullName>
    </submittedName>
</protein>
<dbReference type="Pfam" id="PF14016">
    <property type="entry name" value="DUF4232"/>
    <property type="match status" value="1"/>
</dbReference>
<organism evidence="2 3">
    <name type="scientific">Marinactinospora rubrisoli</name>
    <dbReference type="NCBI Taxonomy" id="2715399"/>
    <lineage>
        <taxon>Bacteria</taxon>
        <taxon>Bacillati</taxon>
        <taxon>Actinomycetota</taxon>
        <taxon>Actinomycetes</taxon>
        <taxon>Streptosporangiales</taxon>
        <taxon>Nocardiopsidaceae</taxon>
        <taxon>Marinactinospora</taxon>
    </lineage>
</organism>
<keyword evidence="3" id="KW-1185">Reference proteome</keyword>
<dbReference type="RefSeq" id="WP_379871561.1">
    <property type="nucleotide sequence ID" value="NZ_JBHTBH010000006.1"/>
</dbReference>
<evidence type="ECO:0000313" key="3">
    <source>
        <dbReference type="Proteomes" id="UP001596540"/>
    </source>
</evidence>
<evidence type="ECO:0000313" key="2">
    <source>
        <dbReference type="EMBL" id="MFC7328907.1"/>
    </source>
</evidence>
<dbReference type="Proteomes" id="UP001596540">
    <property type="component" value="Unassembled WGS sequence"/>
</dbReference>
<dbReference type="InterPro" id="IPR025326">
    <property type="entry name" value="DUF4232"/>
</dbReference>